<evidence type="ECO:0000256" key="5">
    <source>
        <dbReference type="ARBA" id="ARBA00022015"/>
    </source>
</evidence>
<evidence type="ECO:0000256" key="7">
    <source>
        <dbReference type="ARBA" id="ARBA00022794"/>
    </source>
</evidence>
<evidence type="ECO:0000256" key="1">
    <source>
        <dbReference type="ARBA" id="ARBA00004114"/>
    </source>
</evidence>
<keyword evidence="8" id="KW-0969">Cilium</keyword>
<name>A0A7R8ZJX5_9CRUS</name>
<proteinExistence type="inferred from homology"/>
<dbReference type="GO" id="GO:0000922">
    <property type="term" value="C:spindle pole"/>
    <property type="evidence" value="ECO:0007669"/>
    <property type="project" value="TreeGrafter"/>
</dbReference>
<evidence type="ECO:0000256" key="9">
    <source>
        <dbReference type="ARBA" id="ARBA00023212"/>
    </source>
</evidence>
<organism evidence="12">
    <name type="scientific">Cyprideis torosa</name>
    <dbReference type="NCBI Taxonomy" id="163714"/>
    <lineage>
        <taxon>Eukaryota</taxon>
        <taxon>Metazoa</taxon>
        <taxon>Ecdysozoa</taxon>
        <taxon>Arthropoda</taxon>
        <taxon>Crustacea</taxon>
        <taxon>Oligostraca</taxon>
        <taxon>Ostracoda</taxon>
        <taxon>Podocopa</taxon>
        <taxon>Podocopida</taxon>
        <taxon>Cytherocopina</taxon>
        <taxon>Cytheroidea</taxon>
        <taxon>Cytherideidae</taxon>
        <taxon>Cyprideis</taxon>
    </lineage>
</organism>
<protein>
    <recommendedName>
        <fullName evidence="5">Centrosomal protein of 19 kDa</fullName>
    </recommendedName>
</protein>
<evidence type="ECO:0000256" key="4">
    <source>
        <dbReference type="ARBA" id="ARBA00009371"/>
    </source>
</evidence>
<gene>
    <name evidence="12" type="ORF">CTOB1V02_LOCUS2215</name>
</gene>
<evidence type="ECO:0000313" key="12">
    <source>
        <dbReference type="EMBL" id="CAD7224245.1"/>
    </source>
</evidence>
<keyword evidence="9" id="KW-0206">Cytoskeleton</keyword>
<evidence type="ECO:0000256" key="8">
    <source>
        <dbReference type="ARBA" id="ARBA00023069"/>
    </source>
</evidence>
<comment type="similarity">
    <text evidence="4">Belongs to the CEP19 family.</text>
</comment>
<dbReference type="GO" id="GO:0097712">
    <property type="term" value="P:vesicle targeting, trans-Golgi to periciliary membrane compartment"/>
    <property type="evidence" value="ECO:0007669"/>
    <property type="project" value="TreeGrafter"/>
</dbReference>
<dbReference type="InterPro" id="IPR029412">
    <property type="entry name" value="CEP19"/>
</dbReference>
<evidence type="ECO:0000256" key="3">
    <source>
        <dbReference type="ARBA" id="ARBA00004186"/>
    </source>
</evidence>
<feature type="compositionally biased region" description="Basic and acidic residues" evidence="11">
    <location>
        <begin position="107"/>
        <end position="122"/>
    </location>
</feature>
<sequence>MAAGCIVEPLKIGLKFRPPKIVLIYHEKETGKQRRRNMPIRSFDMRTDVTELAHALRRRHAPFLDNVTVARLEKFLRLIQEKMMPGVDIRDALETVNLEFRIDPDVDLNKVDFGSPDKKKASGWDSPEECTAQESDTDSDPW</sequence>
<evidence type="ECO:0000256" key="2">
    <source>
        <dbReference type="ARBA" id="ARBA00004120"/>
    </source>
</evidence>
<feature type="region of interest" description="Disordered" evidence="11">
    <location>
        <begin position="107"/>
        <end position="142"/>
    </location>
</feature>
<dbReference type="PANTHER" id="PTHR31539">
    <property type="entry name" value="CENTROSOMAL PROTEIN OF 19K CEP19"/>
    <property type="match status" value="1"/>
</dbReference>
<dbReference type="PANTHER" id="PTHR31539:SF1">
    <property type="entry name" value="CENTROSOMAL PROTEIN OF 19 KDA"/>
    <property type="match status" value="1"/>
</dbReference>
<keyword evidence="6" id="KW-0963">Cytoplasm</keyword>
<dbReference type="GO" id="GO:0036064">
    <property type="term" value="C:ciliary basal body"/>
    <property type="evidence" value="ECO:0007669"/>
    <property type="project" value="TreeGrafter"/>
</dbReference>
<dbReference type="GO" id="GO:0005813">
    <property type="term" value="C:centrosome"/>
    <property type="evidence" value="ECO:0007669"/>
    <property type="project" value="TreeGrafter"/>
</dbReference>
<dbReference type="EMBL" id="OB660336">
    <property type="protein sequence ID" value="CAD7224245.1"/>
    <property type="molecule type" value="Genomic_DNA"/>
</dbReference>
<dbReference type="AlphaFoldDB" id="A0A7R8ZJX5"/>
<dbReference type="OrthoDB" id="2163581at2759"/>
<evidence type="ECO:0000256" key="11">
    <source>
        <dbReference type="SAM" id="MobiDB-lite"/>
    </source>
</evidence>
<comment type="subcellular location">
    <subcellularLocation>
        <location evidence="2">Cytoplasm</location>
        <location evidence="2">Cytoskeleton</location>
        <location evidence="2">Cilium basal body</location>
    </subcellularLocation>
    <subcellularLocation>
        <location evidence="1">Cytoplasm</location>
        <location evidence="1">Cytoskeleton</location>
        <location evidence="1">Microtubule organizing center</location>
        <location evidence="1">Centrosome</location>
        <location evidence="1">Centriole</location>
    </subcellularLocation>
    <subcellularLocation>
        <location evidence="3">Cytoplasm</location>
        <location evidence="3">Cytoskeleton</location>
        <location evidence="3">Spindle</location>
    </subcellularLocation>
</comment>
<reference evidence="12" key="1">
    <citation type="submission" date="2020-11" db="EMBL/GenBank/DDBJ databases">
        <authorList>
            <person name="Tran Van P."/>
        </authorList>
    </citation>
    <scope>NUCLEOTIDE SEQUENCE</scope>
</reference>
<accession>A0A7R8ZJX5</accession>
<dbReference type="GO" id="GO:0034454">
    <property type="term" value="P:microtubule anchoring at centrosome"/>
    <property type="evidence" value="ECO:0007669"/>
    <property type="project" value="TreeGrafter"/>
</dbReference>
<keyword evidence="10" id="KW-0966">Cell projection</keyword>
<keyword evidence="7" id="KW-0970">Cilium biogenesis/degradation</keyword>
<evidence type="ECO:0000256" key="6">
    <source>
        <dbReference type="ARBA" id="ARBA00022490"/>
    </source>
</evidence>
<dbReference type="GO" id="GO:0005814">
    <property type="term" value="C:centriole"/>
    <property type="evidence" value="ECO:0007669"/>
    <property type="project" value="UniProtKB-SubCell"/>
</dbReference>
<evidence type="ECO:0000256" key="10">
    <source>
        <dbReference type="ARBA" id="ARBA00023273"/>
    </source>
</evidence>
<dbReference type="Pfam" id="PF14933">
    <property type="entry name" value="CEP19"/>
    <property type="match status" value="1"/>
</dbReference>